<organism evidence="5 6">
    <name type="scientific">Nocardioides cavernaquae</name>
    <dbReference type="NCBI Taxonomy" id="2321396"/>
    <lineage>
        <taxon>Bacteria</taxon>
        <taxon>Bacillati</taxon>
        <taxon>Actinomycetota</taxon>
        <taxon>Actinomycetes</taxon>
        <taxon>Propionibacteriales</taxon>
        <taxon>Nocardioidaceae</taxon>
        <taxon>Nocardioides</taxon>
    </lineage>
</organism>
<accession>A0A3A5HCM7</accession>
<dbReference type="EMBL" id="QYRP01000002">
    <property type="protein sequence ID" value="RJS45814.1"/>
    <property type="molecule type" value="Genomic_DNA"/>
</dbReference>
<proteinExistence type="predicted"/>
<evidence type="ECO:0000256" key="2">
    <source>
        <dbReference type="ARBA" id="ARBA00023125"/>
    </source>
</evidence>
<dbReference type="RefSeq" id="WP_120059713.1">
    <property type="nucleotide sequence ID" value="NZ_QYRP01000002.1"/>
</dbReference>
<evidence type="ECO:0000256" key="3">
    <source>
        <dbReference type="ARBA" id="ARBA00023163"/>
    </source>
</evidence>
<dbReference type="SUPFAM" id="SSF46785">
    <property type="entry name" value="Winged helix' DNA-binding domain"/>
    <property type="match status" value="1"/>
</dbReference>
<dbReference type="AlphaFoldDB" id="A0A3A5HCM7"/>
<dbReference type="Gene3D" id="1.10.10.10">
    <property type="entry name" value="Winged helix-like DNA-binding domain superfamily/Winged helix DNA-binding domain"/>
    <property type="match status" value="1"/>
</dbReference>
<keyword evidence="1" id="KW-0805">Transcription regulation</keyword>
<evidence type="ECO:0000259" key="4">
    <source>
        <dbReference type="PROSITE" id="PS50949"/>
    </source>
</evidence>
<feature type="domain" description="HTH gntR-type" evidence="4">
    <location>
        <begin position="9"/>
        <end position="77"/>
    </location>
</feature>
<comment type="caution">
    <text evidence="5">The sequence shown here is derived from an EMBL/GenBank/DDBJ whole genome shotgun (WGS) entry which is preliminary data.</text>
</comment>
<dbReference type="PANTHER" id="PTHR44846:SF17">
    <property type="entry name" value="GNTR-FAMILY TRANSCRIPTIONAL REGULATOR"/>
    <property type="match status" value="1"/>
</dbReference>
<keyword evidence="2" id="KW-0238">DNA-binding</keyword>
<protein>
    <submittedName>
        <fullName evidence="5">GntR family transcriptional regulator</fullName>
    </submittedName>
</protein>
<dbReference type="PRINTS" id="PR00035">
    <property type="entry name" value="HTHGNTR"/>
</dbReference>
<dbReference type="Proteomes" id="UP000276542">
    <property type="component" value="Unassembled WGS sequence"/>
</dbReference>
<sequence>MSLDPDDPRPPYQQVAGALRAAILTRKIEPGQKLPSQSELATTYGVARMTIQQALRLLKDEGLTVSRQGSGVFARHRTERPIGLRPHIENAFEAETVRIDFSGYTAETLHGILSEPLDKVRAGRLTPKAIHVRLLLSDMARPLALPVLENNDPAASSAVRDRMAEIGARHAGAIQASIEELADLELVPTATVEVRVHGSAPLFKAYLINDTDAFFGYYPVVKHDVRIDGKKATILDPMGKDAVLFQHTDDGDPDSTGSQFVAQTRAWFDSIWNTIATPDS</sequence>
<keyword evidence="3" id="KW-0804">Transcription</keyword>
<dbReference type="PROSITE" id="PS50949">
    <property type="entry name" value="HTH_GNTR"/>
    <property type="match status" value="1"/>
</dbReference>
<name>A0A3A5HCM7_9ACTN</name>
<dbReference type="InterPro" id="IPR050679">
    <property type="entry name" value="Bact_HTH_transcr_reg"/>
</dbReference>
<dbReference type="InterPro" id="IPR000524">
    <property type="entry name" value="Tscrpt_reg_HTH_GntR"/>
</dbReference>
<dbReference type="InterPro" id="IPR036390">
    <property type="entry name" value="WH_DNA-bd_sf"/>
</dbReference>
<reference evidence="6" key="1">
    <citation type="submission" date="2018-09" db="EMBL/GenBank/DDBJ databases">
        <authorList>
            <person name="Zhu H."/>
        </authorList>
    </citation>
    <scope>NUCLEOTIDE SEQUENCE [LARGE SCALE GENOMIC DNA]</scope>
    <source>
        <strain evidence="6">K1W22B-1</strain>
    </source>
</reference>
<dbReference type="Pfam" id="PF00392">
    <property type="entry name" value="GntR"/>
    <property type="match status" value="1"/>
</dbReference>
<dbReference type="GO" id="GO:0003677">
    <property type="term" value="F:DNA binding"/>
    <property type="evidence" value="ECO:0007669"/>
    <property type="project" value="UniProtKB-KW"/>
</dbReference>
<dbReference type="PANTHER" id="PTHR44846">
    <property type="entry name" value="MANNOSYL-D-GLYCERATE TRANSPORT/METABOLISM SYSTEM REPRESSOR MNGR-RELATED"/>
    <property type="match status" value="1"/>
</dbReference>
<keyword evidence="6" id="KW-1185">Reference proteome</keyword>
<evidence type="ECO:0000313" key="6">
    <source>
        <dbReference type="Proteomes" id="UP000276542"/>
    </source>
</evidence>
<dbReference type="GO" id="GO:0045892">
    <property type="term" value="P:negative regulation of DNA-templated transcription"/>
    <property type="evidence" value="ECO:0007669"/>
    <property type="project" value="TreeGrafter"/>
</dbReference>
<dbReference type="OrthoDB" id="4164516at2"/>
<evidence type="ECO:0000313" key="5">
    <source>
        <dbReference type="EMBL" id="RJS45814.1"/>
    </source>
</evidence>
<dbReference type="SMART" id="SM00345">
    <property type="entry name" value="HTH_GNTR"/>
    <property type="match status" value="1"/>
</dbReference>
<dbReference type="GO" id="GO:0003700">
    <property type="term" value="F:DNA-binding transcription factor activity"/>
    <property type="evidence" value="ECO:0007669"/>
    <property type="project" value="InterPro"/>
</dbReference>
<gene>
    <name evidence="5" type="ORF">D4739_05960</name>
</gene>
<dbReference type="CDD" id="cd07377">
    <property type="entry name" value="WHTH_GntR"/>
    <property type="match status" value="1"/>
</dbReference>
<evidence type="ECO:0000256" key="1">
    <source>
        <dbReference type="ARBA" id="ARBA00023015"/>
    </source>
</evidence>
<dbReference type="InterPro" id="IPR036388">
    <property type="entry name" value="WH-like_DNA-bd_sf"/>
</dbReference>